<proteinExistence type="predicted"/>
<evidence type="ECO:0000256" key="1">
    <source>
        <dbReference type="SAM" id="MobiDB-lite"/>
    </source>
</evidence>
<reference evidence="3" key="1">
    <citation type="submission" date="2019-11" db="UniProtKB">
        <authorList>
            <consortium name="WormBaseParasite"/>
        </authorList>
    </citation>
    <scope>IDENTIFICATION</scope>
</reference>
<dbReference type="AlphaFoldDB" id="A0A5K3FFN0"/>
<organism evidence="3">
    <name type="scientific">Mesocestoides corti</name>
    <name type="common">Flatworm</name>
    <dbReference type="NCBI Taxonomy" id="53468"/>
    <lineage>
        <taxon>Eukaryota</taxon>
        <taxon>Metazoa</taxon>
        <taxon>Spiralia</taxon>
        <taxon>Lophotrochozoa</taxon>
        <taxon>Platyhelminthes</taxon>
        <taxon>Cestoda</taxon>
        <taxon>Eucestoda</taxon>
        <taxon>Cyclophyllidea</taxon>
        <taxon>Mesocestoididae</taxon>
        <taxon>Mesocestoides</taxon>
    </lineage>
</organism>
<evidence type="ECO:0000313" key="3">
    <source>
        <dbReference type="WBParaSite" id="MCU_007790-RA"/>
    </source>
</evidence>
<dbReference type="PANTHER" id="PTHR13366:SF0">
    <property type="entry name" value="HEAT REPEAT-CONTAINING PROTEIN 6"/>
    <property type="match status" value="1"/>
</dbReference>
<dbReference type="InterPro" id="IPR052107">
    <property type="entry name" value="HEAT6"/>
</dbReference>
<dbReference type="PANTHER" id="PTHR13366">
    <property type="entry name" value="MALARIA ANTIGEN-RELATED"/>
    <property type="match status" value="1"/>
</dbReference>
<dbReference type="InterPro" id="IPR025283">
    <property type="entry name" value="DUF4042"/>
</dbReference>
<evidence type="ECO:0000259" key="2">
    <source>
        <dbReference type="Pfam" id="PF13251"/>
    </source>
</evidence>
<accession>A0A5K3FFN0</accession>
<dbReference type="WBParaSite" id="MCU_007790-RA">
    <property type="protein sequence ID" value="MCU_007790-RA"/>
    <property type="gene ID" value="MCU_007790"/>
</dbReference>
<feature type="domain" description="DUF4042" evidence="2">
    <location>
        <begin position="294"/>
        <end position="462"/>
    </location>
</feature>
<protein>
    <submittedName>
        <fullName evidence="3">DUF4042 domain-containing protein</fullName>
    </submittedName>
</protein>
<sequence length="1228" mass="134751">MCENKAALTWPSACPIFASTELTVEALTDLLQKRRFPTLGSRSTENSDADLSESKCVFSSLISQLTSWLVVGDVSPVLFCRLVEGVVRGNMALFEEDAFKSLLRAVLGVAADASSSSVELRQASAAAIACLLYLHSVDYKAALGARQRPLLHTTKHSDLLLSGGDRQLAEETLDCLIKLLEDANVDDPITELSCVHALMQLLCHRKFRVVGSRDHQPILERLRVVKVTTALWVSVCSVRKPQPPPAGRQADNAPYFSSSGFSSSGETSDVGGGDCGPPDPDAGAGSRVSQNQKKTRLLATFCLRHLLATSKKICQEVWPILMPEPAVPSSPSARAGKRAFQPDLVTIILKEGDYKLREIFIIMLWTLLNSMDKRFSVAEELSTWQSASFIPYSVKLAAELRSLHRRLAWALLSEKSHRHQLALLKVINALVTTTPYHRLRPGLLSDLVPTLNTVFFRPSDEPSKTALVKASILNIWSTILSKPTILEIHQLLIAKPSKSMSSSKVFEHWKDSKPDAPADVVSGVGPLNNILSRRFADSFSTCWLVELCLRLIHPKVADLAWDAGTADSNGPAAASPREAPQPNALRVQAISTLRAFVAVYYDCLRPSMHLLKRTIHLCLQPDMEENKPLRTDVFRLCDALISKVFESLITDLHSRLPAPQGVELSSKGDDVKLSSDCDSSLKTNVAWWTDIIAVILDNTTANTEGSECWWACQVIESFFELQSILSTDDSLADLCVRAISLFTDLCRERRDGVEAKALRKLCSLAILESPFIHPDFLSQTVNSLMLMLGSVTSSVACEMAYCLEVCTLKLITQPGSHQLNCAIQGVLKTCLELCSSIFPDAESKTLHAEEHGPEESWTGLDGRRCEHAIHALANTVEIAFSRPVPTTPIDLFVEIIAVFSSSLKISNVSGAEKIRWNAALASGRLLRIQNLITLCLPETQGYEIGDHVIGPLVTSLCRAFVGDFYLKVRTHAALSLLLLFKNTLDASLNESVLHPSHQMPSTSNQIVTLVFTEPILKSSLSFLSTDPNRLRESGSGEAYHYVVVCFFTAVLLLLHCAIFSLLSLQSNDDSLAGVARRNLQVISAGLDNATLRENLASAFHYAKESPLAAFSVTRGSKAKIFSTSRIHGLARLVDQPMKISFSERYALIDRFDFNNSLSALLRALKLFETLVAAHQSDVTAELRNLPGLLTNGVPLEHAVKTYSVDLEISAAQQPPNDLLPGSFRTTYD</sequence>
<dbReference type="SUPFAM" id="SSF48371">
    <property type="entry name" value="ARM repeat"/>
    <property type="match status" value="1"/>
</dbReference>
<feature type="region of interest" description="Disordered" evidence="1">
    <location>
        <begin position="240"/>
        <end position="290"/>
    </location>
</feature>
<dbReference type="InterPro" id="IPR016024">
    <property type="entry name" value="ARM-type_fold"/>
</dbReference>
<feature type="compositionally biased region" description="Low complexity" evidence="1">
    <location>
        <begin position="256"/>
        <end position="265"/>
    </location>
</feature>
<dbReference type="Pfam" id="PF13251">
    <property type="entry name" value="DUF4042"/>
    <property type="match status" value="1"/>
</dbReference>
<name>A0A5K3FFN0_MESCO</name>